<dbReference type="EMBL" id="QGKM01000050">
    <property type="protein sequence ID" value="PWQ95064.1"/>
    <property type="molecule type" value="Genomic_DNA"/>
</dbReference>
<dbReference type="InterPro" id="IPR010432">
    <property type="entry name" value="RDD"/>
</dbReference>
<keyword evidence="5 6" id="KW-0472">Membrane</keyword>
<reference evidence="8 9" key="1">
    <citation type="submission" date="2018-05" db="EMBL/GenBank/DDBJ databases">
        <title>Leucothrix arctica sp. nov., isolated from Arctic seawater.</title>
        <authorList>
            <person name="Choi A."/>
            <person name="Baek K."/>
        </authorList>
    </citation>
    <scope>NUCLEOTIDE SEQUENCE [LARGE SCALE GENOMIC DNA]</scope>
    <source>
        <strain evidence="8 9">JCM 18388</strain>
    </source>
</reference>
<proteinExistence type="predicted"/>
<dbReference type="RefSeq" id="WP_109838595.1">
    <property type="nucleotide sequence ID" value="NZ_QGKM01000050.1"/>
</dbReference>
<sequence length="317" mass="35551">MEQIEQRWISGFWRRLGALFIDSLILGLLGFLLGLVFESTFVEMGQWGRIVGFVISVAYFGLMNSALFNGQTLGKKLLKIRVVDASNNSISLIKSLIRYVILGTPFFLNALQFTGDNSPTFLIYPIYIIVFGGLLAIPYLYCFNTMTRQSLHDLIVGSYVVNADAKKQETGAVWKGHPYIVGLLLLISASIPFVYGTLQKDVAFEELITAEDLQTARLSLMENPAVRDAFIKVIGFTGFNEAGESERSNFLSAGVFLRSDETADEAMAKDFAKIVLSTYPEAEQNSQIRLLMTYGYDIGIFSRWHNRQYSFSKQALE</sequence>
<accession>A0A317C8Z2</accession>
<feature type="transmembrane region" description="Helical" evidence="6">
    <location>
        <begin position="121"/>
        <end position="142"/>
    </location>
</feature>
<keyword evidence="9" id="KW-1185">Reference proteome</keyword>
<keyword evidence="4 6" id="KW-1133">Transmembrane helix</keyword>
<gene>
    <name evidence="8" type="ORF">DKW60_15615</name>
</gene>
<keyword evidence="2" id="KW-1003">Cell membrane</keyword>
<feature type="transmembrane region" description="Helical" evidence="6">
    <location>
        <begin position="96"/>
        <end position="115"/>
    </location>
</feature>
<evidence type="ECO:0000313" key="8">
    <source>
        <dbReference type="EMBL" id="PWQ95064.1"/>
    </source>
</evidence>
<comment type="subcellular location">
    <subcellularLocation>
        <location evidence="1">Cell membrane</location>
        <topology evidence="1">Multi-pass membrane protein</topology>
    </subcellularLocation>
</comment>
<dbReference type="Pfam" id="PF06271">
    <property type="entry name" value="RDD"/>
    <property type="match status" value="1"/>
</dbReference>
<dbReference type="PANTHER" id="PTHR36115">
    <property type="entry name" value="PROLINE-RICH ANTIGEN HOMOLOG-RELATED"/>
    <property type="match status" value="1"/>
</dbReference>
<keyword evidence="3 6" id="KW-0812">Transmembrane</keyword>
<feature type="transmembrane region" description="Helical" evidence="6">
    <location>
        <begin position="176"/>
        <end position="195"/>
    </location>
</feature>
<dbReference type="OrthoDB" id="9787732at2"/>
<dbReference type="Proteomes" id="UP000245539">
    <property type="component" value="Unassembled WGS sequence"/>
</dbReference>
<feature type="domain" description="RDD" evidence="7">
    <location>
        <begin position="10"/>
        <end position="156"/>
    </location>
</feature>
<evidence type="ECO:0000256" key="2">
    <source>
        <dbReference type="ARBA" id="ARBA00022475"/>
    </source>
</evidence>
<name>A0A317C8Z2_9GAMM</name>
<comment type="caution">
    <text evidence="8">The sequence shown here is derived from an EMBL/GenBank/DDBJ whole genome shotgun (WGS) entry which is preliminary data.</text>
</comment>
<evidence type="ECO:0000256" key="5">
    <source>
        <dbReference type="ARBA" id="ARBA00023136"/>
    </source>
</evidence>
<evidence type="ECO:0000313" key="9">
    <source>
        <dbReference type="Proteomes" id="UP000245539"/>
    </source>
</evidence>
<protein>
    <submittedName>
        <fullName evidence="8">RDD family protein</fullName>
    </submittedName>
</protein>
<dbReference type="GO" id="GO:0005886">
    <property type="term" value="C:plasma membrane"/>
    <property type="evidence" value="ECO:0007669"/>
    <property type="project" value="UniProtKB-SubCell"/>
</dbReference>
<evidence type="ECO:0000256" key="6">
    <source>
        <dbReference type="SAM" id="Phobius"/>
    </source>
</evidence>
<feature type="transmembrane region" description="Helical" evidence="6">
    <location>
        <begin position="49"/>
        <end position="69"/>
    </location>
</feature>
<evidence type="ECO:0000256" key="1">
    <source>
        <dbReference type="ARBA" id="ARBA00004651"/>
    </source>
</evidence>
<feature type="transmembrane region" description="Helical" evidence="6">
    <location>
        <begin position="12"/>
        <end position="37"/>
    </location>
</feature>
<dbReference type="InterPro" id="IPR051791">
    <property type="entry name" value="Pra-immunoreactive"/>
</dbReference>
<organism evidence="8 9">
    <name type="scientific">Leucothrix pacifica</name>
    <dbReference type="NCBI Taxonomy" id="1247513"/>
    <lineage>
        <taxon>Bacteria</taxon>
        <taxon>Pseudomonadati</taxon>
        <taxon>Pseudomonadota</taxon>
        <taxon>Gammaproteobacteria</taxon>
        <taxon>Thiotrichales</taxon>
        <taxon>Thiotrichaceae</taxon>
        <taxon>Leucothrix</taxon>
    </lineage>
</organism>
<dbReference type="AlphaFoldDB" id="A0A317C8Z2"/>
<evidence type="ECO:0000256" key="3">
    <source>
        <dbReference type="ARBA" id="ARBA00022692"/>
    </source>
</evidence>
<evidence type="ECO:0000256" key="4">
    <source>
        <dbReference type="ARBA" id="ARBA00022989"/>
    </source>
</evidence>
<evidence type="ECO:0000259" key="7">
    <source>
        <dbReference type="Pfam" id="PF06271"/>
    </source>
</evidence>